<evidence type="ECO:0000256" key="2">
    <source>
        <dbReference type="ARBA" id="ARBA00023242"/>
    </source>
</evidence>
<dbReference type="InterPro" id="IPR050568">
    <property type="entry name" value="Transcr_DNA_Rep_Reg"/>
</dbReference>
<sequence length="120" mass="13731">MPARKRKPNVRFSPGRIKKMMQKDAEVGRIAAVVPVLISRALELLVRGLLVETCLIAQAQLSSIVLLAHMKQCIESEKRFHFLNELTETATTITAHRDARTLSMWSLYRSTGMDLSYRYR</sequence>
<reference evidence="4" key="1">
    <citation type="submission" date="2025-08" db="UniProtKB">
        <authorList>
            <consortium name="Ensembl"/>
        </authorList>
    </citation>
    <scope>IDENTIFICATION</scope>
</reference>
<dbReference type="OMA" id="AHKQCIE"/>
<dbReference type="AlphaFoldDB" id="A0A8C5BSH2"/>
<organism evidence="4 5">
    <name type="scientific">Gadus morhua</name>
    <name type="common">Atlantic cod</name>
    <dbReference type="NCBI Taxonomy" id="8049"/>
    <lineage>
        <taxon>Eukaryota</taxon>
        <taxon>Metazoa</taxon>
        <taxon>Chordata</taxon>
        <taxon>Craniata</taxon>
        <taxon>Vertebrata</taxon>
        <taxon>Euteleostomi</taxon>
        <taxon>Actinopterygii</taxon>
        <taxon>Neopterygii</taxon>
        <taxon>Teleostei</taxon>
        <taxon>Neoteleostei</taxon>
        <taxon>Acanthomorphata</taxon>
        <taxon>Zeiogadaria</taxon>
        <taxon>Gadariae</taxon>
        <taxon>Gadiformes</taxon>
        <taxon>Gadoidei</taxon>
        <taxon>Gadidae</taxon>
        <taxon>Gadus</taxon>
    </lineage>
</organism>
<dbReference type="GeneTree" id="ENSGT00390000012424"/>
<dbReference type="Ensembl" id="ENSGMOT00000065259.1">
    <property type="protein sequence ID" value="ENSGMOP00000052091.1"/>
    <property type="gene ID" value="ENSGMOG00000030114.1"/>
</dbReference>
<dbReference type="GO" id="GO:0017054">
    <property type="term" value="C:negative cofactor 2 complex"/>
    <property type="evidence" value="ECO:0007669"/>
    <property type="project" value="TreeGrafter"/>
</dbReference>
<comment type="subcellular location">
    <subcellularLocation>
        <location evidence="1">Nucleus</location>
    </subcellularLocation>
</comment>
<evidence type="ECO:0000259" key="3">
    <source>
        <dbReference type="Pfam" id="PF00808"/>
    </source>
</evidence>
<dbReference type="Proteomes" id="UP000694546">
    <property type="component" value="Chromosome 5"/>
</dbReference>
<accession>A0A8C5BSH2</accession>
<dbReference type="InterPro" id="IPR009072">
    <property type="entry name" value="Histone-fold"/>
</dbReference>
<evidence type="ECO:0000313" key="5">
    <source>
        <dbReference type="Proteomes" id="UP000694546"/>
    </source>
</evidence>
<reference evidence="4" key="2">
    <citation type="submission" date="2025-09" db="UniProtKB">
        <authorList>
            <consortium name="Ensembl"/>
        </authorList>
    </citation>
    <scope>IDENTIFICATION</scope>
</reference>
<dbReference type="PANTHER" id="PTHR10252:SF103">
    <property type="entry name" value="DR1-ASSOCIATED COREPRESSOR-LIKE"/>
    <property type="match status" value="1"/>
</dbReference>
<evidence type="ECO:0000313" key="4">
    <source>
        <dbReference type="Ensembl" id="ENSGMOP00000052091.1"/>
    </source>
</evidence>
<dbReference type="CDD" id="cd22906">
    <property type="entry name" value="HFD_DRAP1"/>
    <property type="match status" value="1"/>
</dbReference>
<protein>
    <recommendedName>
        <fullName evidence="3">Transcription factor CBF/NF-Y/archaeal histone domain-containing protein</fullName>
    </recommendedName>
</protein>
<dbReference type="InterPro" id="IPR003958">
    <property type="entry name" value="CBFA_NFYB_domain"/>
</dbReference>
<name>A0A8C5BSH2_GADMO</name>
<dbReference type="Gene3D" id="1.10.20.10">
    <property type="entry name" value="Histone, subunit A"/>
    <property type="match status" value="1"/>
</dbReference>
<dbReference type="GO" id="GO:0046982">
    <property type="term" value="F:protein heterodimerization activity"/>
    <property type="evidence" value="ECO:0007669"/>
    <property type="project" value="InterPro"/>
</dbReference>
<dbReference type="Pfam" id="PF00808">
    <property type="entry name" value="CBFD_NFYB_HMF"/>
    <property type="match status" value="1"/>
</dbReference>
<feature type="domain" description="Transcription factor CBF/NF-Y/archaeal histone" evidence="3">
    <location>
        <begin position="14"/>
        <end position="74"/>
    </location>
</feature>
<dbReference type="GO" id="GO:0001046">
    <property type="term" value="F:core promoter sequence-specific DNA binding"/>
    <property type="evidence" value="ECO:0007669"/>
    <property type="project" value="TreeGrafter"/>
</dbReference>
<dbReference type="GO" id="GO:0016251">
    <property type="term" value="F:RNA polymerase II general transcription initiation factor activity"/>
    <property type="evidence" value="ECO:0007669"/>
    <property type="project" value="TreeGrafter"/>
</dbReference>
<keyword evidence="2" id="KW-0539">Nucleus</keyword>
<evidence type="ECO:0000256" key="1">
    <source>
        <dbReference type="ARBA" id="ARBA00004123"/>
    </source>
</evidence>
<dbReference type="SUPFAM" id="SSF47113">
    <property type="entry name" value="Histone-fold"/>
    <property type="match status" value="1"/>
</dbReference>
<keyword evidence="5" id="KW-1185">Reference proteome</keyword>
<proteinExistence type="predicted"/>
<dbReference type="PANTHER" id="PTHR10252">
    <property type="entry name" value="HISTONE-LIKE TRANSCRIPTION FACTOR CCAAT-RELATED"/>
    <property type="match status" value="1"/>
</dbReference>